<feature type="domain" description="Anamorsin C-terminal" evidence="10">
    <location>
        <begin position="210"/>
        <end position="295"/>
    </location>
</feature>
<accession>A0A9P6ND33</accession>
<evidence type="ECO:0000259" key="10">
    <source>
        <dbReference type="Pfam" id="PF05093"/>
    </source>
</evidence>
<reference evidence="12" key="1">
    <citation type="submission" date="2013-11" db="EMBL/GenBank/DDBJ databases">
        <title>Genome sequence of the fusiform rust pathogen reveals effectors for host alternation and coevolution with pine.</title>
        <authorList>
            <consortium name="DOE Joint Genome Institute"/>
            <person name="Smith K."/>
            <person name="Pendleton A."/>
            <person name="Kubisiak T."/>
            <person name="Anderson C."/>
            <person name="Salamov A."/>
            <person name="Aerts A."/>
            <person name="Riley R."/>
            <person name="Clum A."/>
            <person name="Lindquist E."/>
            <person name="Ence D."/>
            <person name="Campbell M."/>
            <person name="Kronenberg Z."/>
            <person name="Feau N."/>
            <person name="Dhillon B."/>
            <person name="Hamelin R."/>
            <person name="Burleigh J."/>
            <person name="Smith J."/>
            <person name="Yandell M."/>
            <person name="Nelson C."/>
            <person name="Grigoriev I."/>
            <person name="Davis J."/>
        </authorList>
    </citation>
    <scope>NUCLEOTIDE SEQUENCE</scope>
    <source>
        <strain evidence="12">G11</strain>
    </source>
</reference>
<comment type="similarity">
    <text evidence="2 9">Belongs to the anamorsin family.</text>
</comment>
<dbReference type="PANTHER" id="PTHR13273">
    <property type="entry name" value="ANAMORSIN"/>
    <property type="match status" value="1"/>
</dbReference>
<dbReference type="GO" id="GO:0009055">
    <property type="term" value="F:electron transfer activity"/>
    <property type="evidence" value="ECO:0007669"/>
    <property type="project" value="UniProtKB-UniRule"/>
</dbReference>
<dbReference type="PANTHER" id="PTHR13273:SF14">
    <property type="entry name" value="ANAMORSIN"/>
    <property type="match status" value="1"/>
</dbReference>
<feature type="binding site" evidence="9">
    <location>
        <position position="222"/>
    </location>
    <ligand>
        <name>[2Fe-2S] cluster</name>
        <dbReference type="ChEBI" id="CHEBI:190135"/>
    </ligand>
</feature>
<evidence type="ECO:0000256" key="3">
    <source>
        <dbReference type="ARBA" id="ARBA00022485"/>
    </source>
</evidence>
<evidence type="ECO:0000256" key="8">
    <source>
        <dbReference type="ARBA" id="ARBA00023128"/>
    </source>
</evidence>
<keyword evidence="3 9" id="KW-0004">4Fe-4S</keyword>
<feature type="short sequence motif" description="Cx2C motif 1" evidence="9">
    <location>
        <begin position="265"/>
        <end position="268"/>
    </location>
</feature>
<evidence type="ECO:0000259" key="11">
    <source>
        <dbReference type="Pfam" id="PF16803"/>
    </source>
</evidence>
<evidence type="ECO:0000256" key="4">
    <source>
        <dbReference type="ARBA" id="ARBA00022490"/>
    </source>
</evidence>
<keyword evidence="7 9" id="KW-0411">Iron-sulfur</keyword>
<comment type="domain">
    <text evidence="9">The twin Cx2C motifs are involved in the recognition by the mitochondrial MIA40-ERV1 disulfide relay system. The formation of 2 disulfide bonds in the Cx2C motifs through dithiol/disulfide exchange reactions effectively traps the protein in the mitochondrial intermembrane space.</text>
</comment>
<feature type="binding site" evidence="9">
    <location>
        <position position="268"/>
    </location>
    <ligand>
        <name>[4Fe-4S] cluster</name>
        <dbReference type="ChEBI" id="CHEBI:49883"/>
    </ligand>
</feature>
<dbReference type="GO" id="GO:0005758">
    <property type="term" value="C:mitochondrial intermembrane space"/>
    <property type="evidence" value="ECO:0007669"/>
    <property type="project" value="UniProtKB-SubCell"/>
</dbReference>
<organism evidence="12 13">
    <name type="scientific">Cronartium quercuum f. sp. fusiforme G11</name>
    <dbReference type="NCBI Taxonomy" id="708437"/>
    <lineage>
        <taxon>Eukaryota</taxon>
        <taxon>Fungi</taxon>
        <taxon>Dikarya</taxon>
        <taxon>Basidiomycota</taxon>
        <taxon>Pucciniomycotina</taxon>
        <taxon>Pucciniomycetes</taxon>
        <taxon>Pucciniales</taxon>
        <taxon>Coleosporiaceae</taxon>
        <taxon>Cronartium</taxon>
    </lineage>
</organism>
<dbReference type="GO" id="GO:0016226">
    <property type="term" value="P:iron-sulfur cluster assembly"/>
    <property type="evidence" value="ECO:0007669"/>
    <property type="project" value="UniProtKB-UniRule"/>
</dbReference>
<comment type="cofactor">
    <cofactor evidence="1 9">
        <name>[4Fe-4S] cluster</name>
        <dbReference type="ChEBI" id="CHEBI:49883"/>
    </cofactor>
</comment>
<evidence type="ECO:0000313" key="12">
    <source>
        <dbReference type="EMBL" id="KAG0141798.1"/>
    </source>
</evidence>
<comment type="subcellular location">
    <subcellularLocation>
        <location evidence="9">Cytoplasm</location>
    </subcellularLocation>
    <subcellularLocation>
        <location evidence="9">Mitochondrion intermembrane space</location>
    </subcellularLocation>
</comment>
<keyword evidence="5 9" id="KW-0479">Metal-binding</keyword>
<gene>
    <name evidence="12" type="ORF">CROQUDRAFT_663385</name>
</gene>
<dbReference type="InterPro" id="IPR031838">
    <property type="entry name" value="Dre2_N"/>
</dbReference>
<sequence>MTDPIPKSLEKFLVIGSFRTMNDSSYQKLITSLEANHPTAHLDKQLADRITDGATSFMPSTFDAIHLILDPQDLTTPTSSTVIEDPATSFLHQILPSLKPTGQISWVTRSENQGTIESNLKILELLNISSSPLSEGYQRITASAPASNPSSSLDPSPAPVAVSLNLPKRSLKASLWSFTTTPDVELIDESSLLTEEDLAAKPTTNGEVVCNPKKVKKACKNCTCGLRELELVEENDLPASLNVQSAKTVSEGKVGVGSGTITSSCGSCYLGDAFRCSGCPYLGMPAFEPGQEVKLTVEMGDDI</sequence>
<dbReference type="OrthoDB" id="311633at2759"/>
<evidence type="ECO:0000256" key="5">
    <source>
        <dbReference type="ARBA" id="ARBA00022723"/>
    </source>
</evidence>
<feature type="binding site" evidence="9">
    <location>
        <position position="276"/>
    </location>
    <ligand>
        <name>[4Fe-4S] cluster</name>
        <dbReference type="ChEBI" id="CHEBI:49883"/>
    </ligand>
</feature>
<evidence type="ECO:0000313" key="13">
    <source>
        <dbReference type="Proteomes" id="UP000886653"/>
    </source>
</evidence>
<dbReference type="Pfam" id="PF05093">
    <property type="entry name" value="CIAPIN1"/>
    <property type="match status" value="1"/>
</dbReference>
<comment type="caution">
    <text evidence="12">The sequence shown here is derived from an EMBL/GenBank/DDBJ whole genome shotgun (WGS) entry which is preliminary data.</text>
</comment>
<comment type="cofactor">
    <cofactor evidence="9">
        <name>[2Fe-2S] cluster</name>
        <dbReference type="ChEBI" id="CHEBI:190135"/>
    </cofactor>
</comment>
<evidence type="ECO:0000256" key="7">
    <source>
        <dbReference type="ARBA" id="ARBA00023014"/>
    </source>
</evidence>
<proteinExistence type="inferred from homology"/>
<name>A0A9P6ND33_9BASI</name>
<evidence type="ECO:0000256" key="9">
    <source>
        <dbReference type="HAMAP-Rule" id="MF_03115"/>
    </source>
</evidence>
<comment type="caution">
    <text evidence="9">Lacks conserved residue(s) required for the propagation of feature annotation.</text>
</comment>
<comment type="domain">
    <text evidence="9">The C-terminal domain binds 2 Fe-S clusters but is otherwise mostly in an intrinsically disordered conformation.</text>
</comment>
<feature type="binding site" evidence="9">
    <location>
        <position position="224"/>
    </location>
    <ligand>
        <name>[2Fe-2S] cluster</name>
        <dbReference type="ChEBI" id="CHEBI:190135"/>
    </ligand>
</feature>
<evidence type="ECO:0000256" key="2">
    <source>
        <dbReference type="ARBA" id="ARBA00008169"/>
    </source>
</evidence>
<dbReference type="EMBL" id="MU167371">
    <property type="protein sequence ID" value="KAG0141798.1"/>
    <property type="molecule type" value="Genomic_DNA"/>
</dbReference>
<keyword evidence="9" id="KW-0001">2Fe-2S</keyword>
<keyword evidence="4 9" id="KW-0963">Cytoplasm</keyword>
<keyword evidence="8 9" id="KW-0496">Mitochondrion</keyword>
<feature type="domain" description="Fe-S cluster assembly protein Dre2 N-terminal" evidence="11">
    <location>
        <begin position="27"/>
        <end position="109"/>
    </location>
</feature>
<feature type="binding site" evidence="9">
    <location>
        <position position="279"/>
    </location>
    <ligand>
        <name>[4Fe-4S] cluster</name>
        <dbReference type="ChEBI" id="CHEBI:49883"/>
    </ligand>
</feature>
<dbReference type="Pfam" id="PF16803">
    <property type="entry name" value="DRE2_N"/>
    <property type="match status" value="1"/>
</dbReference>
<dbReference type="InterPro" id="IPR007785">
    <property type="entry name" value="Anamorsin"/>
</dbReference>
<comment type="domain">
    <text evidence="9">The N-terminal domain has structural similarity with S-adenosyl-L-methionine-dependent methyltransferases, but does not bind S-adenosyl-L-methionine. It is required for correct assembly of the 2 Fe-S clusters.</text>
</comment>
<feature type="binding site" evidence="9">
    <location>
        <position position="219"/>
    </location>
    <ligand>
        <name>[2Fe-2S] cluster</name>
        <dbReference type="ChEBI" id="CHEBI:190135"/>
    </ligand>
</feature>
<dbReference type="GO" id="GO:0051537">
    <property type="term" value="F:2 iron, 2 sulfur cluster binding"/>
    <property type="evidence" value="ECO:0007669"/>
    <property type="project" value="UniProtKB-UniRule"/>
</dbReference>
<dbReference type="Proteomes" id="UP000886653">
    <property type="component" value="Unassembled WGS sequence"/>
</dbReference>
<dbReference type="InterPro" id="IPR046408">
    <property type="entry name" value="CIAPIN1"/>
</dbReference>
<dbReference type="GO" id="GO:0046872">
    <property type="term" value="F:metal ion binding"/>
    <property type="evidence" value="ECO:0007669"/>
    <property type="project" value="UniProtKB-KW"/>
</dbReference>
<dbReference type="GO" id="GO:0051539">
    <property type="term" value="F:4 iron, 4 sulfur cluster binding"/>
    <property type="evidence" value="ECO:0007669"/>
    <property type="project" value="UniProtKB-KW"/>
</dbReference>
<evidence type="ECO:0000256" key="6">
    <source>
        <dbReference type="ARBA" id="ARBA00023004"/>
    </source>
</evidence>
<evidence type="ECO:0000256" key="1">
    <source>
        <dbReference type="ARBA" id="ARBA00001966"/>
    </source>
</evidence>
<evidence type="ECO:0008006" key="14">
    <source>
        <dbReference type="Google" id="ProtNLM"/>
    </source>
</evidence>
<feature type="short sequence motif" description="Cx2C motif 2" evidence="9">
    <location>
        <begin position="276"/>
        <end position="279"/>
    </location>
</feature>
<feature type="binding site" evidence="9">
    <location>
        <position position="210"/>
    </location>
    <ligand>
        <name>[2Fe-2S] cluster</name>
        <dbReference type="ChEBI" id="CHEBI:190135"/>
    </ligand>
</feature>
<keyword evidence="6 9" id="KW-0408">Iron</keyword>
<dbReference type="AlphaFoldDB" id="A0A9P6ND33"/>
<dbReference type="HAMAP" id="MF_03115">
    <property type="entry name" value="Anamorsin"/>
    <property type="match status" value="1"/>
</dbReference>
<feature type="region of interest" description="Fe-S binding site B" evidence="9">
    <location>
        <begin position="265"/>
        <end position="279"/>
    </location>
</feature>
<protein>
    <recommendedName>
        <fullName evidence="14">Anamorsin homolog</fullName>
    </recommendedName>
</protein>
<keyword evidence="13" id="KW-1185">Reference proteome</keyword>
<feature type="binding site" evidence="9">
    <location>
        <position position="265"/>
    </location>
    <ligand>
        <name>[4Fe-4S] cluster</name>
        <dbReference type="ChEBI" id="CHEBI:49883"/>
    </ligand>
</feature>